<evidence type="ECO:0000256" key="3">
    <source>
        <dbReference type="ARBA" id="ARBA00023274"/>
    </source>
</evidence>
<protein>
    <recommendedName>
        <fullName evidence="4 5">Large ribosomal subunit protein uL29</fullName>
    </recommendedName>
</protein>
<organism evidence="6 7">
    <name type="scientific">Candidatus Caccopulliclostridium gallistercoris</name>
    <dbReference type="NCBI Taxonomy" id="2840719"/>
    <lineage>
        <taxon>Bacteria</taxon>
        <taxon>Bacillati</taxon>
        <taxon>Bacillota</taxon>
        <taxon>Clostridia</taxon>
        <taxon>Candidatus Caccopulliclostridium</taxon>
    </lineage>
</organism>
<dbReference type="FunFam" id="1.10.287.310:FF:000001">
    <property type="entry name" value="50S ribosomal protein L29"/>
    <property type="match status" value="1"/>
</dbReference>
<reference evidence="6" key="2">
    <citation type="journal article" date="2021" name="PeerJ">
        <title>Extensive microbial diversity within the chicken gut microbiome revealed by metagenomics and culture.</title>
        <authorList>
            <person name="Gilroy R."/>
            <person name="Ravi A."/>
            <person name="Getino M."/>
            <person name="Pursley I."/>
            <person name="Horton D.L."/>
            <person name="Alikhan N.F."/>
            <person name="Baker D."/>
            <person name="Gharbi K."/>
            <person name="Hall N."/>
            <person name="Watson M."/>
            <person name="Adriaenssens E.M."/>
            <person name="Foster-Nyarko E."/>
            <person name="Jarju S."/>
            <person name="Secka A."/>
            <person name="Antonio M."/>
            <person name="Oren A."/>
            <person name="Chaudhuri R.R."/>
            <person name="La Ragione R."/>
            <person name="Hildebrand F."/>
            <person name="Pallen M.J."/>
        </authorList>
    </citation>
    <scope>NUCLEOTIDE SEQUENCE</scope>
    <source>
        <strain evidence="6">CHK186-9395</strain>
    </source>
</reference>
<dbReference type="GO" id="GO:0003735">
    <property type="term" value="F:structural constituent of ribosome"/>
    <property type="evidence" value="ECO:0007669"/>
    <property type="project" value="InterPro"/>
</dbReference>
<reference evidence="6" key="1">
    <citation type="submission" date="2020-10" db="EMBL/GenBank/DDBJ databases">
        <authorList>
            <person name="Gilroy R."/>
        </authorList>
    </citation>
    <scope>NUCLEOTIDE SEQUENCE</scope>
    <source>
        <strain evidence="6">CHK186-9395</strain>
    </source>
</reference>
<accession>A0A9D1NE24</accession>
<dbReference type="InterPro" id="IPR036049">
    <property type="entry name" value="Ribosomal_uL29_sf"/>
</dbReference>
<evidence type="ECO:0000256" key="5">
    <source>
        <dbReference type="HAMAP-Rule" id="MF_00374"/>
    </source>
</evidence>
<dbReference type="PANTHER" id="PTHR10916:SF0">
    <property type="entry name" value="LARGE RIBOSOMAL SUBUNIT PROTEIN UL29C"/>
    <property type="match status" value="1"/>
</dbReference>
<evidence type="ECO:0000313" key="6">
    <source>
        <dbReference type="EMBL" id="HIV00979.1"/>
    </source>
</evidence>
<keyword evidence="3 5" id="KW-0687">Ribonucleoprotein</keyword>
<evidence type="ECO:0000256" key="2">
    <source>
        <dbReference type="ARBA" id="ARBA00022980"/>
    </source>
</evidence>
<gene>
    <name evidence="5 6" type="primary">rpmC</name>
    <name evidence="6" type="ORF">IAA62_00230</name>
</gene>
<dbReference type="SUPFAM" id="SSF46561">
    <property type="entry name" value="Ribosomal protein L29 (L29p)"/>
    <property type="match status" value="1"/>
</dbReference>
<dbReference type="InterPro" id="IPR050063">
    <property type="entry name" value="Ribosomal_protein_uL29"/>
</dbReference>
<dbReference type="CDD" id="cd00427">
    <property type="entry name" value="Ribosomal_L29_HIP"/>
    <property type="match status" value="1"/>
</dbReference>
<dbReference type="PANTHER" id="PTHR10916">
    <property type="entry name" value="60S RIBOSOMAL PROTEIN L35/50S RIBOSOMAL PROTEIN L29"/>
    <property type="match status" value="1"/>
</dbReference>
<dbReference type="InterPro" id="IPR001854">
    <property type="entry name" value="Ribosomal_uL29"/>
</dbReference>
<sequence>MKKNDIRSMTNEELNKKLSDLTSELFNLRFSHATGNLPNNMQLHNVKKDIARIKTILRERELKAQAEE</sequence>
<evidence type="ECO:0000313" key="7">
    <source>
        <dbReference type="Proteomes" id="UP000886861"/>
    </source>
</evidence>
<comment type="similarity">
    <text evidence="1 5">Belongs to the universal ribosomal protein uL29 family.</text>
</comment>
<dbReference type="Gene3D" id="1.10.287.310">
    <property type="match status" value="1"/>
</dbReference>
<dbReference type="AlphaFoldDB" id="A0A9D1NE24"/>
<evidence type="ECO:0000256" key="1">
    <source>
        <dbReference type="ARBA" id="ARBA00009254"/>
    </source>
</evidence>
<comment type="caution">
    <text evidence="6">The sequence shown here is derived from an EMBL/GenBank/DDBJ whole genome shotgun (WGS) entry which is preliminary data.</text>
</comment>
<dbReference type="NCBIfam" id="TIGR00012">
    <property type="entry name" value="L29"/>
    <property type="match status" value="1"/>
</dbReference>
<proteinExistence type="inferred from homology"/>
<name>A0A9D1NE24_9FIRM</name>
<dbReference type="GO" id="GO:0022625">
    <property type="term" value="C:cytosolic large ribosomal subunit"/>
    <property type="evidence" value="ECO:0007669"/>
    <property type="project" value="TreeGrafter"/>
</dbReference>
<dbReference type="GO" id="GO:0006412">
    <property type="term" value="P:translation"/>
    <property type="evidence" value="ECO:0007669"/>
    <property type="project" value="UniProtKB-UniRule"/>
</dbReference>
<keyword evidence="2 5" id="KW-0689">Ribosomal protein</keyword>
<dbReference type="HAMAP" id="MF_00374">
    <property type="entry name" value="Ribosomal_uL29"/>
    <property type="match status" value="1"/>
</dbReference>
<dbReference type="EMBL" id="DVOJ01000001">
    <property type="protein sequence ID" value="HIV00979.1"/>
    <property type="molecule type" value="Genomic_DNA"/>
</dbReference>
<evidence type="ECO:0000256" key="4">
    <source>
        <dbReference type="ARBA" id="ARBA00035204"/>
    </source>
</evidence>
<dbReference type="Pfam" id="PF00831">
    <property type="entry name" value="Ribosomal_L29"/>
    <property type="match status" value="1"/>
</dbReference>
<dbReference type="Proteomes" id="UP000886861">
    <property type="component" value="Unassembled WGS sequence"/>
</dbReference>